<protein>
    <submittedName>
        <fullName evidence="1">Uncharacterized protein</fullName>
    </submittedName>
</protein>
<dbReference type="RefSeq" id="XP_060322399.1">
    <property type="nucleotide sequence ID" value="XM_060478638.1"/>
</dbReference>
<dbReference type="GeneID" id="85362186"/>
<proteinExistence type="predicted"/>
<evidence type="ECO:0000313" key="2">
    <source>
        <dbReference type="Proteomes" id="UP001175211"/>
    </source>
</evidence>
<dbReference type="Proteomes" id="UP001175211">
    <property type="component" value="Unassembled WGS sequence"/>
</dbReference>
<reference evidence="1" key="1">
    <citation type="submission" date="2023-06" db="EMBL/GenBank/DDBJ databases">
        <authorList>
            <consortium name="Lawrence Berkeley National Laboratory"/>
            <person name="Ahrendt S."/>
            <person name="Sahu N."/>
            <person name="Indic B."/>
            <person name="Wong-Bajracharya J."/>
            <person name="Merenyi Z."/>
            <person name="Ke H.-M."/>
            <person name="Monk M."/>
            <person name="Kocsube S."/>
            <person name="Drula E."/>
            <person name="Lipzen A."/>
            <person name="Balint B."/>
            <person name="Henrissat B."/>
            <person name="Andreopoulos B."/>
            <person name="Martin F.M."/>
            <person name="Harder C.B."/>
            <person name="Rigling D."/>
            <person name="Ford K.L."/>
            <person name="Foster G.D."/>
            <person name="Pangilinan J."/>
            <person name="Papanicolaou A."/>
            <person name="Barry K."/>
            <person name="LaButti K."/>
            <person name="Viragh M."/>
            <person name="Koriabine M."/>
            <person name="Yan M."/>
            <person name="Riley R."/>
            <person name="Champramary S."/>
            <person name="Plett K.L."/>
            <person name="Tsai I.J."/>
            <person name="Slot J."/>
            <person name="Sipos G."/>
            <person name="Plett J."/>
            <person name="Nagy L.G."/>
            <person name="Grigoriev I.V."/>
        </authorList>
    </citation>
    <scope>NUCLEOTIDE SEQUENCE</scope>
    <source>
        <strain evidence="1">CCBAS 213</strain>
    </source>
</reference>
<gene>
    <name evidence="1" type="ORF">EV420DRAFT_1652380</name>
</gene>
<evidence type="ECO:0000313" key="1">
    <source>
        <dbReference type="EMBL" id="KAK0436839.1"/>
    </source>
</evidence>
<dbReference type="AlphaFoldDB" id="A0AA39J8N1"/>
<organism evidence="1 2">
    <name type="scientific">Armillaria tabescens</name>
    <name type="common">Ringless honey mushroom</name>
    <name type="synonym">Agaricus tabescens</name>
    <dbReference type="NCBI Taxonomy" id="1929756"/>
    <lineage>
        <taxon>Eukaryota</taxon>
        <taxon>Fungi</taxon>
        <taxon>Dikarya</taxon>
        <taxon>Basidiomycota</taxon>
        <taxon>Agaricomycotina</taxon>
        <taxon>Agaricomycetes</taxon>
        <taxon>Agaricomycetidae</taxon>
        <taxon>Agaricales</taxon>
        <taxon>Marasmiineae</taxon>
        <taxon>Physalacriaceae</taxon>
        <taxon>Desarmillaria</taxon>
    </lineage>
</organism>
<name>A0AA39J8N1_ARMTA</name>
<sequence length="279" mass="31352">MIPATCTVDGVTLTFSISLEHTCSVSTSRSGPSTILFVTSRGAFRTRVALAKDDSIPVDIRLGLDWLLSLLDTDAGTVPSEFECLHTVYRLFFQPQSPHFFYHLPYTTILYELAGHGLLQKTSCKSEHLFLDLLVEHFLAGMCRVRPPVFFLAALQYTRVLCIMPPLALKPFWHFLTLSTIYNKQERDITYMAALFDGAFETLRWDELLTMMTAHGMALSTINLTMEDIKEALSDHVFGGLCADALRLPVAQIPVGCLDCLQEFAFSDRVRGCNVRWLS</sequence>
<accession>A0AA39J8N1</accession>
<keyword evidence="2" id="KW-1185">Reference proteome</keyword>
<dbReference type="EMBL" id="JAUEPS010000121">
    <property type="protein sequence ID" value="KAK0436839.1"/>
    <property type="molecule type" value="Genomic_DNA"/>
</dbReference>
<comment type="caution">
    <text evidence="1">The sequence shown here is derived from an EMBL/GenBank/DDBJ whole genome shotgun (WGS) entry which is preliminary data.</text>
</comment>